<keyword evidence="9" id="KW-0472">Membrane</keyword>
<evidence type="ECO:0000256" key="5">
    <source>
        <dbReference type="ARBA" id="ARBA00022475"/>
    </source>
</evidence>
<evidence type="ECO:0000256" key="9">
    <source>
        <dbReference type="ARBA" id="ARBA00023136"/>
    </source>
</evidence>
<dbReference type="EMBL" id="JAGGLI010000001">
    <property type="protein sequence ID" value="MBP2026398.1"/>
    <property type="molecule type" value="Genomic_DNA"/>
</dbReference>
<feature type="coiled-coil region" evidence="11">
    <location>
        <begin position="11"/>
        <end position="114"/>
    </location>
</feature>
<keyword evidence="12" id="KW-0282">Flagellum</keyword>
<sequence length="146" mass="17804">MNYKFRFQKILDLKEKQEDEKKNQISKLLKEINEKKEEIEKVDKDIKNKEHELKDKRKIGSTIMDIRTSNQYLIFLKGKKLKLEFELSALNTNIEKKRAEYLEIRKDKKSYENLKEKDLEKFKYKINKQEEQLIDQIVSFNKNRST</sequence>
<reference evidence="12 13" key="1">
    <citation type="submission" date="2021-03" db="EMBL/GenBank/DDBJ databases">
        <title>Genomic Encyclopedia of Type Strains, Phase IV (KMG-IV): sequencing the most valuable type-strain genomes for metagenomic binning, comparative biology and taxonomic classification.</title>
        <authorList>
            <person name="Goeker M."/>
        </authorList>
    </citation>
    <scope>NUCLEOTIDE SEQUENCE [LARGE SCALE GENOMIC DNA]</scope>
    <source>
        <strain evidence="12 13">DSM 27512</strain>
    </source>
</reference>
<keyword evidence="11" id="KW-0175">Coiled coil</keyword>
<keyword evidence="10" id="KW-1006">Bacterial flagellum protein export</keyword>
<evidence type="ECO:0000256" key="10">
    <source>
        <dbReference type="ARBA" id="ARBA00023225"/>
    </source>
</evidence>
<protein>
    <recommendedName>
        <fullName evidence="3">Flagellar FliJ protein</fullName>
    </recommendedName>
</protein>
<keyword evidence="5" id="KW-1003">Cell membrane</keyword>
<evidence type="ECO:0000256" key="4">
    <source>
        <dbReference type="ARBA" id="ARBA00022448"/>
    </source>
</evidence>
<evidence type="ECO:0000256" key="2">
    <source>
        <dbReference type="ARBA" id="ARBA00010004"/>
    </source>
</evidence>
<evidence type="ECO:0000256" key="6">
    <source>
        <dbReference type="ARBA" id="ARBA00022500"/>
    </source>
</evidence>
<keyword evidence="12" id="KW-0969">Cilium</keyword>
<keyword evidence="7" id="KW-1005">Bacterial flagellum biogenesis</keyword>
<comment type="subcellular location">
    <subcellularLocation>
        <location evidence="1">Cell membrane</location>
        <topology evidence="1">Peripheral membrane protein</topology>
        <orientation evidence="1">Cytoplasmic side</orientation>
    </subcellularLocation>
</comment>
<proteinExistence type="inferred from homology"/>
<comment type="caution">
    <text evidence="12">The sequence shown here is derived from an EMBL/GenBank/DDBJ whole genome shotgun (WGS) entry which is preliminary data.</text>
</comment>
<evidence type="ECO:0000313" key="13">
    <source>
        <dbReference type="Proteomes" id="UP001314903"/>
    </source>
</evidence>
<evidence type="ECO:0000313" key="12">
    <source>
        <dbReference type="EMBL" id="MBP2026398.1"/>
    </source>
</evidence>
<name>A0ABS4KF53_9FIRM</name>
<organism evidence="12 13">
    <name type="scientific">Acetoanaerobium pronyense</name>
    <dbReference type="NCBI Taxonomy" id="1482736"/>
    <lineage>
        <taxon>Bacteria</taxon>
        <taxon>Bacillati</taxon>
        <taxon>Bacillota</taxon>
        <taxon>Clostridia</taxon>
        <taxon>Peptostreptococcales</taxon>
        <taxon>Filifactoraceae</taxon>
        <taxon>Acetoanaerobium</taxon>
    </lineage>
</organism>
<evidence type="ECO:0000256" key="3">
    <source>
        <dbReference type="ARBA" id="ARBA00020392"/>
    </source>
</evidence>
<keyword evidence="6" id="KW-0145">Chemotaxis</keyword>
<evidence type="ECO:0000256" key="7">
    <source>
        <dbReference type="ARBA" id="ARBA00022795"/>
    </source>
</evidence>
<gene>
    <name evidence="12" type="ORF">J2Z35_000187</name>
</gene>
<evidence type="ECO:0000256" key="1">
    <source>
        <dbReference type="ARBA" id="ARBA00004413"/>
    </source>
</evidence>
<keyword evidence="13" id="KW-1185">Reference proteome</keyword>
<dbReference type="RefSeq" id="WP_209658397.1">
    <property type="nucleotide sequence ID" value="NZ_JAGGLI010000001.1"/>
</dbReference>
<dbReference type="Proteomes" id="UP001314903">
    <property type="component" value="Unassembled WGS sequence"/>
</dbReference>
<keyword evidence="8" id="KW-0653">Protein transport</keyword>
<dbReference type="InterPro" id="IPR012823">
    <property type="entry name" value="Flagell_FliJ"/>
</dbReference>
<keyword evidence="12" id="KW-0966">Cell projection</keyword>
<comment type="similarity">
    <text evidence="2">Belongs to the FliJ family.</text>
</comment>
<dbReference type="Gene3D" id="1.10.287.1700">
    <property type="match status" value="1"/>
</dbReference>
<accession>A0ABS4KF53</accession>
<keyword evidence="4" id="KW-0813">Transport</keyword>
<dbReference type="Pfam" id="PF02050">
    <property type="entry name" value="FliJ"/>
    <property type="match status" value="1"/>
</dbReference>
<dbReference type="InterPro" id="IPR053716">
    <property type="entry name" value="Flag_assembly_chemotaxis_eff"/>
</dbReference>
<dbReference type="NCBIfam" id="TIGR02473">
    <property type="entry name" value="flagell_FliJ"/>
    <property type="match status" value="1"/>
</dbReference>
<evidence type="ECO:0000256" key="8">
    <source>
        <dbReference type="ARBA" id="ARBA00022927"/>
    </source>
</evidence>
<evidence type="ECO:0000256" key="11">
    <source>
        <dbReference type="SAM" id="Coils"/>
    </source>
</evidence>